<evidence type="ECO:0000256" key="1">
    <source>
        <dbReference type="ARBA" id="ARBA00004365"/>
    </source>
</evidence>
<proteinExistence type="inferred from homology"/>
<dbReference type="GO" id="GO:0005576">
    <property type="term" value="C:extracellular region"/>
    <property type="evidence" value="ECO:0007669"/>
    <property type="project" value="UniProtKB-SubCell"/>
</dbReference>
<keyword evidence="8" id="KW-0969">Cilium</keyword>
<dbReference type="Pfam" id="PF00669">
    <property type="entry name" value="Flagellin_N"/>
    <property type="match status" value="1"/>
</dbReference>
<keyword evidence="5" id="KW-0975">Bacterial flagellum</keyword>
<dbReference type="InterPro" id="IPR046358">
    <property type="entry name" value="Flagellin_C"/>
</dbReference>
<evidence type="ECO:0000313" key="9">
    <source>
        <dbReference type="Proteomes" id="UP000077752"/>
    </source>
</evidence>
<reference evidence="8 9" key="1">
    <citation type="submission" date="2016-03" db="EMBL/GenBank/DDBJ databases">
        <title>Draft Genome Assembly of Pseudomonas putida strain CBF10-2.</title>
        <authorList>
            <person name="Iyer R.S."/>
            <person name="Damania A."/>
        </authorList>
    </citation>
    <scope>NUCLEOTIDE SEQUENCE [LARGE SCALE GENOMIC DNA]</scope>
    <source>
        <strain evidence="8 9">CBF10-2</strain>
    </source>
</reference>
<keyword evidence="8" id="KW-0966">Cell projection</keyword>
<gene>
    <name evidence="8" type="primary">flgL</name>
    <name evidence="8" type="ORF">AYO28_15105</name>
</gene>
<dbReference type="Gene3D" id="1.20.1330.10">
    <property type="entry name" value="f41 fragment of flagellin, N-terminal domain"/>
    <property type="match status" value="2"/>
</dbReference>
<dbReference type="GO" id="GO:0005198">
    <property type="term" value="F:structural molecule activity"/>
    <property type="evidence" value="ECO:0007669"/>
    <property type="project" value="InterPro"/>
</dbReference>
<dbReference type="NCBIfam" id="NF009361">
    <property type="entry name" value="PRK12717.1"/>
    <property type="match status" value="1"/>
</dbReference>
<evidence type="ECO:0000256" key="2">
    <source>
        <dbReference type="ARBA" id="ARBA00004613"/>
    </source>
</evidence>
<dbReference type="PANTHER" id="PTHR42792">
    <property type="entry name" value="FLAGELLIN"/>
    <property type="match status" value="1"/>
</dbReference>
<organism evidence="8 9">
    <name type="scientific">Pseudomonas putida</name>
    <name type="common">Arthrobacter siderocapsulatus</name>
    <dbReference type="NCBI Taxonomy" id="303"/>
    <lineage>
        <taxon>Bacteria</taxon>
        <taxon>Pseudomonadati</taxon>
        <taxon>Pseudomonadota</taxon>
        <taxon>Gammaproteobacteria</taxon>
        <taxon>Pseudomonadales</taxon>
        <taxon>Pseudomonadaceae</taxon>
        <taxon>Pseudomonas</taxon>
    </lineage>
</organism>
<keyword evidence="8" id="KW-0282">Flagellum</keyword>
<dbReference type="AlphaFoldDB" id="A0A177SQT5"/>
<protein>
    <submittedName>
        <fullName evidence="8">Flagellar biosynthesis protein FlgL</fullName>
    </submittedName>
</protein>
<comment type="caution">
    <text evidence="8">The sequence shown here is derived from an EMBL/GenBank/DDBJ whole genome shotgun (WGS) entry which is preliminary data.</text>
</comment>
<dbReference type="InterPro" id="IPR001492">
    <property type="entry name" value="Flagellin"/>
</dbReference>
<evidence type="ECO:0000259" key="7">
    <source>
        <dbReference type="Pfam" id="PF00700"/>
    </source>
</evidence>
<dbReference type="GO" id="GO:0009424">
    <property type="term" value="C:bacterial-type flagellum hook"/>
    <property type="evidence" value="ECO:0007669"/>
    <property type="project" value="InterPro"/>
</dbReference>
<accession>A0A177SQT5</accession>
<evidence type="ECO:0000256" key="5">
    <source>
        <dbReference type="ARBA" id="ARBA00023143"/>
    </source>
</evidence>
<dbReference type="InterPro" id="IPR001029">
    <property type="entry name" value="Flagellin_N"/>
</dbReference>
<comment type="subcellular location">
    <subcellularLocation>
        <location evidence="1">Bacterial flagellum</location>
    </subcellularLocation>
    <subcellularLocation>
        <location evidence="2">Secreted</location>
    </subcellularLocation>
</comment>
<sequence length="524" mass="55648">MRISTSQYYESSAANYQRNYSNVVKTGEEASDLIRVRTAADDPVGAARLLQLDHQSSMLEQYATNTTSVRNSLSQAETTLNSINTLLQRVNELALGAGNAGFTDTERKATATELGKLEEQLLSLMNTRDENGQYLFSGSKSDTQPFVRNADGTYSYMGDEGELKLQVGDMLTMAATNSGAKTFEQALNTNRTQTTLTAPTPDDGRVRFTDGQMSSASGYNDQFRSGQPYTITLLSSTQFKVTDASGTDVTADATNAGTFDPSTTGGVSVSFRGVDLRLNINLQAGDTNPDAVVAGHTFTLESKPDTITGVRSPGNASSTQVSSTQVVDADKYAKAFPSGGAVIKFTSATDFELYASPVTADSRPVANGTLAGTPPTATAAGVQFDFSAAPASGDQYVVQVNKHQTQNILDTVAQLRQALEQPIDGSTAGQQQLREALDAAISNISSGQDQLGYTVTSIGGRGKALDLQELANESLSIANASTQSSIRDSDPAEVMTRLTLQQTMLQASQMAFSRISQLSLFNSL</sequence>
<dbReference type="PANTHER" id="PTHR42792:SF1">
    <property type="entry name" value="FLAGELLAR HOOK-ASSOCIATED PROTEIN 3"/>
    <property type="match status" value="1"/>
</dbReference>
<feature type="domain" description="Flagellin C-terminal" evidence="7">
    <location>
        <begin position="436"/>
        <end position="520"/>
    </location>
</feature>
<feature type="domain" description="Flagellin N-terminal" evidence="6">
    <location>
        <begin position="3"/>
        <end position="140"/>
    </location>
</feature>
<dbReference type="EMBL" id="LUCV01000013">
    <property type="protein sequence ID" value="OAI93129.1"/>
    <property type="molecule type" value="Genomic_DNA"/>
</dbReference>
<evidence type="ECO:0000256" key="3">
    <source>
        <dbReference type="ARBA" id="ARBA00005709"/>
    </source>
</evidence>
<dbReference type="NCBIfam" id="TIGR02550">
    <property type="entry name" value="flagell_flgL"/>
    <property type="match status" value="1"/>
</dbReference>
<dbReference type="SUPFAM" id="SSF64518">
    <property type="entry name" value="Phase 1 flagellin"/>
    <property type="match status" value="1"/>
</dbReference>
<name>A0A177SQT5_PSEPU</name>
<dbReference type="Pfam" id="PF00700">
    <property type="entry name" value="Flagellin_C"/>
    <property type="match status" value="1"/>
</dbReference>
<dbReference type="Proteomes" id="UP000077752">
    <property type="component" value="Unassembled WGS sequence"/>
</dbReference>
<dbReference type="RefSeq" id="WP_064302504.1">
    <property type="nucleotide sequence ID" value="NZ_LUCV01000013.1"/>
</dbReference>
<keyword evidence="4" id="KW-0964">Secreted</keyword>
<evidence type="ECO:0000259" key="6">
    <source>
        <dbReference type="Pfam" id="PF00669"/>
    </source>
</evidence>
<dbReference type="GO" id="GO:0071973">
    <property type="term" value="P:bacterial-type flagellum-dependent cell motility"/>
    <property type="evidence" value="ECO:0007669"/>
    <property type="project" value="InterPro"/>
</dbReference>
<evidence type="ECO:0000256" key="4">
    <source>
        <dbReference type="ARBA" id="ARBA00022525"/>
    </source>
</evidence>
<evidence type="ECO:0000313" key="8">
    <source>
        <dbReference type="EMBL" id="OAI93129.1"/>
    </source>
</evidence>
<dbReference type="InterPro" id="IPR013384">
    <property type="entry name" value="Flagell_FlgL"/>
</dbReference>
<comment type="similarity">
    <text evidence="3">Belongs to the bacterial flagellin family.</text>
</comment>